<dbReference type="InterPro" id="IPR050250">
    <property type="entry name" value="Macrolide_Exporter_MacB"/>
</dbReference>
<sequence length="793" mass="86405">MISALDTLLIRKSIADVTRRKGRTLLVVLAIFIGVFGLTGINVFEFKIFDGFAFMQNRSSYPDITFIVDHLDPDVMKQFASTPGVKTIQAQMVGKFQWPTTTIGTVGMYITAFPDPQHSKLGKFELTSGHQPGPGEILLESNDTVLQPFSLNELIHLNGPTGPVQLRVAGTSRTPGLAQIKATKTAQGYMSIESLSQLLKISTPNSIAVKVKDIQAIQGTASALKQILHKHALTIEDTTIQSSIAEQFGSDFVTGFFNLVRTLAAGALIVSCFLLINTLTTLIAEQMKIIGTMKAVGGTQGTIIRGYLFTVLIYSLLGTFFGLLLGIIIGYIGALRFATIKGWDLGPFSIAPSVFLIGLLSGIALPLLAAMVPLINGTHITVREAISAYGVINDQANNRRWQRFLAEHLHWLPQTAWLGLRGIFRKRGRALMTITALALSGTTFLAAMTVKSSINEMALHLNDQFIYDVSVSSDQQAFSQPFAQLRQALSSIPNVAHIEAGTSAAINTPWGITYLQGIDSNTRVYRKSILAGHWLLPGERNVLLLDKDTLQRANLAPGARLSFSTDTGHRASWKIIGVLNDISPIVGFHGLVVTSTENVNRLVGNQEGSVNQLFIQTRDHSPASIKQTENKVQQVLQNMRLKFTVASKQEQAADDANSAMALYIIFYVAAAGVGLVGILGLYNTLTSSVLERQREIGICRSMGASSGQVARIFWLEGLALTLIAWLLSLLLGLPISYGFVTLFSQWLFPIPFAFDLWSLPLMLLVLISIGSLACFGPTVRASRVRIAETLRYE</sequence>
<feature type="transmembrane region" description="Helical" evidence="7">
    <location>
        <begin position="354"/>
        <end position="375"/>
    </location>
</feature>
<keyword evidence="5 7" id="KW-0472">Membrane</keyword>
<protein>
    <submittedName>
        <fullName evidence="9">ABC transporter permease</fullName>
    </submittedName>
</protein>
<evidence type="ECO:0000256" key="1">
    <source>
        <dbReference type="ARBA" id="ARBA00004651"/>
    </source>
</evidence>
<evidence type="ECO:0000256" key="5">
    <source>
        <dbReference type="ARBA" id="ARBA00023136"/>
    </source>
</evidence>
<feature type="transmembrane region" description="Helical" evidence="7">
    <location>
        <begin position="306"/>
        <end position="334"/>
    </location>
</feature>
<evidence type="ECO:0000313" key="10">
    <source>
        <dbReference type="Proteomes" id="UP000290365"/>
    </source>
</evidence>
<name>A0A4P6JR45_KTERU</name>
<evidence type="ECO:0000256" key="7">
    <source>
        <dbReference type="SAM" id="Phobius"/>
    </source>
</evidence>
<feature type="transmembrane region" description="Helical" evidence="7">
    <location>
        <begin position="430"/>
        <end position="450"/>
    </location>
</feature>
<feature type="transmembrane region" description="Helical" evidence="7">
    <location>
        <begin position="757"/>
        <end position="775"/>
    </location>
</feature>
<feature type="transmembrane region" description="Helical" evidence="7">
    <location>
        <begin position="660"/>
        <end position="682"/>
    </location>
</feature>
<feature type="domain" description="ABC3 transporter permease C-terminal" evidence="8">
    <location>
        <begin position="668"/>
        <end position="783"/>
    </location>
</feature>
<dbReference type="Proteomes" id="UP000290365">
    <property type="component" value="Chromosome"/>
</dbReference>
<feature type="transmembrane region" description="Helical" evidence="7">
    <location>
        <begin position="25"/>
        <end position="44"/>
    </location>
</feature>
<evidence type="ECO:0000256" key="4">
    <source>
        <dbReference type="ARBA" id="ARBA00022989"/>
    </source>
</evidence>
<evidence type="ECO:0000259" key="8">
    <source>
        <dbReference type="Pfam" id="PF02687"/>
    </source>
</evidence>
<comment type="subcellular location">
    <subcellularLocation>
        <location evidence="1">Cell membrane</location>
        <topology evidence="1">Multi-pass membrane protein</topology>
    </subcellularLocation>
</comment>
<dbReference type="RefSeq" id="WP_129888706.1">
    <property type="nucleotide sequence ID" value="NZ_CP035758.1"/>
</dbReference>
<gene>
    <name evidence="9" type="ORF">EPA93_17280</name>
</gene>
<dbReference type="AlphaFoldDB" id="A0A4P6JR45"/>
<evidence type="ECO:0000256" key="3">
    <source>
        <dbReference type="ARBA" id="ARBA00022692"/>
    </source>
</evidence>
<evidence type="ECO:0000256" key="2">
    <source>
        <dbReference type="ARBA" id="ARBA00022475"/>
    </source>
</evidence>
<dbReference type="PANTHER" id="PTHR30572:SF4">
    <property type="entry name" value="ABC TRANSPORTER PERMEASE YTRF"/>
    <property type="match status" value="1"/>
</dbReference>
<organism evidence="9 10">
    <name type="scientific">Ktedonosporobacter rubrisoli</name>
    <dbReference type="NCBI Taxonomy" id="2509675"/>
    <lineage>
        <taxon>Bacteria</taxon>
        <taxon>Bacillati</taxon>
        <taxon>Chloroflexota</taxon>
        <taxon>Ktedonobacteria</taxon>
        <taxon>Ktedonobacterales</taxon>
        <taxon>Ktedonosporobacteraceae</taxon>
        <taxon>Ktedonosporobacter</taxon>
    </lineage>
</organism>
<accession>A0A4P6JR45</accession>
<feature type="transmembrane region" description="Helical" evidence="7">
    <location>
        <begin position="263"/>
        <end position="285"/>
    </location>
</feature>
<comment type="similarity">
    <text evidence="6">Belongs to the ABC-4 integral membrane protein family.</text>
</comment>
<keyword evidence="4 7" id="KW-1133">Transmembrane helix</keyword>
<dbReference type="InterPro" id="IPR003838">
    <property type="entry name" value="ABC3_permease_C"/>
</dbReference>
<dbReference type="OrthoDB" id="9780560at2"/>
<dbReference type="EMBL" id="CP035758">
    <property type="protein sequence ID" value="QBD77652.1"/>
    <property type="molecule type" value="Genomic_DNA"/>
</dbReference>
<dbReference type="PANTHER" id="PTHR30572">
    <property type="entry name" value="MEMBRANE COMPONENT OF TRANSPORTER-RELATED"/>
    <property type="match status" value="1"/>
</dbReference>
<dbReference type="Pfam" id="PF02687">
    <property type="entry name" value="FtsX"/>
    <property type="match status" value="2"/>
</dbReference>
<evidence type="ECO:0000313" key="9">
    <source>
        <dbReference type="EMBL" id="QBD77652.1"/>
    </source>
</evidence>
<evidence type="ECO:0000256" key="6">
    <source>
        <dbReference type="ARBA" id="ARBA00038076"/>
    </source>
</evidence>
<keyword evidence="10" id="KW-1185">Reference proteome</keyword>
<keyword evidence="3 7" id="KW-0812">Transmembrane</keyword>
<keyword evidence="2" id="KW-1003">Cell membrane</keyword>
<dbReference type="GO" id="GO:0005886">
    <property type="term" value="C:plasma membrane"/>
    <property type="evidence" value="ECO:0007669"/>
    <property type="project" value="UniProtKB-SubCell"/>
</dbReference>
<dbReference type="KEGG" id="kbs:EPA93_17280"/>
<feature type="transmembrane region" description="Helical" evidence="7">
    <location>
        <begin position="712"/>
        <end position="737"/>
    </location>
</feature>
<dbReference type="GO" id="GO:0022857">
    <property type="term" value="F:transmembrane transporter activity"/>
    <property type="evidence" value="ECO:0007669"/>
    <property type="project" value="TreeGrafter"/>
</dbReference>
<proteinExistence type="inferred from homology"/>
<feature type="domain" description="ABC3 transporter permease C-terminal" evidence="8">
    <location>
        <begin position="263"/>
        <end position="380"/>
    </location>
</feature>
<reference evidence="9 10" key="1">
    <citation type="submission" date="2019-01" db="EMBL/GenBank/DDBJ databases">
        <title>Ktedonosporobacter rubrisoli SCAWS-G2.</title>
        <authorList>
            <person name="Huang Y."/>
            <person name="Yan B."/>
        </authorList>
    </citation>
    <scope>NUCLEOTIDE SEQUENCE [LARGE SCALE GENOMIC DNA]</scope>
    <source>
        <strain evidence="9 10">SCAWS-G2</strain>
    </source>
</reference>